<gene>
    <name evidence="3" type="ORF">HHK36_003202</name>
</gene>
<dbReference type="InterPro" id="IPR012936">
    <property type="entry name" value="Erv_C"/>
</dbReference>
<keyword evidence="4" id="KW-1185">Reference proteome</keyword>
<comment type="caution">
    <text evidence="3">The sequence shown here is derived from an EMBL/GenBank/DDBJ whole genome shotgun (WGS) entry which is preliminary data.</text>
</comment>
<dbReference type="PANTHER" id="PTHR10984:SF25">
    <property type="entry name" value="ENDOPLASMIC RETICULUM-GOLGI INTERMEDIATE COMPARTMENT PROTEIN 3"/>
    <property type="match status" value="1"/>
</dbReference>
<proteinExistence type="inferred from homology"/>
<dbReference type="EMBL" id="JABCRI010000002">
    <property type="protein sequence ID" value="KAF8410670.1"/>
    <property type="molecule type" value="Genomic_DNA"/>
</dbReference>
<dbReference type="AlphaFoldDB" id="A0A834ZS40"/>
<dbReference type="Proteomes" id="UP000655225">
    <property type="component" value="Unassembled WGS sequence"/>
</dbReference>
<reference evidence="3 4" key="1">
    <citation type="submission" date="2020-04" db="EMBL/GenBank/DDBJ databases">
        <title>Plant Genome Project.</title>
        <authorList>
            <person name="Zhang R.-G."/>
        </authorList>
    </citation>
    <scope>NUCLEOTIDE SEQUENCE [LARGE SCALE GENOMIC DNA]</scope>
    <source>
        <strain evidence="3">YNK0</strain>
        <tissue evidence="3">Leaf</tissue>
    </source>
</reference>
<comment type="similarity">
    <text evidence="1">Belongs to the ERGIC family.</text>
</comment>
<evidence type="ECO:0000259" key="2">
    <source>
        <dbReference type="Pfam" id="PF07970"/>
    </source>
</evidence>
<dbReference type="OMA" id="TEYFAPI"/>
<dbReference type="InterPro" id="IPR045888">
    <property type="entry name" value="Erv"/>
</dbReference>
<evidence type="ECO:0000256" key="1">
    <source>
        <dbReference type="ARBA" id="ARBA00005648"/>
    </source>
</evidence>
<dbReference type="PANTHER" id="PTHR10984">
    <property type="entry name" value="ENDOPLASMIC RETICULUM-GOLGI INTERMEDIATE COMPARTMENT PROTEIN"/>
    <property type="match status" value="1"/>
</dbReference>
<dbReference type="Pfam" id="PF07970">
    <property type="entry name" value="COPIIcoated_ERV"/>
    <property type="match status" value="1"/>
</dbReference>
<sequence length="390" mass="43961">MFFNAPTAAAVLRRAHESGEERGSSSRQRWSVGEWVKMGMKQTIKRFDAFPRAEEHLLQKTQSGAVVLSVDAIDMSGNHEVDLDTNIWKLRLNSDGYIIGTEYLSDLVEKEHTAHNHDDNGDHHEDSPQKIHAHGFGQDAEKMVKKVRQAMDNGEGCRVYGVLDVQRVAGNFHISVHGLNIFVAQQIFEGSTHVNVTHVIHDLSFGPKYPGIHNPLDGTVRILQGPSGIFKYYIKVVPTEYRYLSKEVLPTNQFSVTEYFAPINEFDRHWPAVYFLYDLSPITVTIKEERRSFLHFITRLCAVLGGTFALTEHHCTSLTCQPSSQMVIVSVLWSSLATFGSSSTQELVYISCVKSMLSSPPTLLLLVKNPIYIFYVLQRTVSCLDYARVA</sequence>
<dbReference type="GO" id="GO:0030134">
    <property type="term" value="C:COPII-coated ER to Golgi transport vesicle"/>
    <property type="evidence" value="ECO:0007669"/>
    <property type="project" value="TreeGrafter"/>
</dbReference>
<name>A0A834ZS40_TETSI</name>
<feature type="domain" description="Endoplasmic reticulum vesicle transporter C-terminal" evidence="2">
    <location>
        <begin position="141"/>
        <end position="311"/>
    </location>
</feature>
<accession>A0A834ZS40</accession>
<evidence type="ECO:0000313" key="4">
    <source>
        <dbReference type="Proteomes" id="UP000655225"/>
    </source>
</evidence>
<protein>
    <recommendedName>
        <fullName evidence="2">Endoplasmic reticulum vesicle transporter C-terminal domain-containing protein</fullName>
    </recommendedName>
</protein>
<dbReference type="OrthoDB" id="270930at2759"/>
<dbReference type="GO" id="GO:0005783">
    <property type="term" value="C:endoplasmic reticulum"/>
    <property type="evidence" value="ECO:0007669"/>
    <property type="project" value="TreeGrafter"/>
</dbReference>
<organism evidence="3 4">
    <name type="scientific">Tetracentron sinense</name>
    <name type="common">Spur-leaf</name>
    <dbReference type="NCBI Taxonomy" id="13715"/>
    <lineage>
        <taxon>Eukaryota</taxon>
        <taxon>Viridiplantae</taxon>
        <taxon>Streptophyta</taxon>
        <taxon>Embryophyta</taxon>
        <taxon>Tracheophyta</taxon>
        <taxon>Spermatophyta</taxon>
        <taxon>Magnoliopsida</taxon>
        <taxon>Trochodendrales</taxon>
        <taxon>Trochodendraceae</taxon>
        <taxon>Tetracentron</taxon>
    </lineage>
</organism>
<evidence type="ECO:0000313" key="3">
    <source>
        <dbReference type="EMBL" id="KAF8410670.1"/>
    </source>
</evidence>